<accession>A0A1Q9LLU3</accession>
<evidence type="ECO:0000313" key="3">
    <source>
        <dbReference type="Proteomes" id="UP000186040"/>
    </source>
</evidence>
<proteinExistence type="predicted"/>
<name>A0A1Q9LLU3_9PSEU</name>
<dbReference type="PROSITE" id="PS51257">
    <property type="entry name" value="PROKAR_LIPOPROTEIN"/>
    <property type="match status" value="1"/>
</dbReference>
<keyword evidence="1" id="KW-0732">Signal</keyword>
<dbReference type="InterPro" id="IPR006059">
    <property type="entry name" value="SBP"/>
</dbReference>
<evidence type="ECO:0000256" key="1">
    <source>
        <dbReference type="SAM" id="SignalP"/>
    </source>
</evidence>
<dbReference type="Pfam" id="PF01547">
    <property type="entry name" value="SBP_bac_1"/>
    <property type="match status" value="1"/>
</dbReference>
<reference evidence="2 3" key="1">
    <citation type="submission" date="2016-10" db="EMBL/GenBank/DDBJ databases">
        <title>The Draft Genome Sequence of Actinokineospora bangkokensis 44EHWT reveals the biosynthetic pathway of antifungal compounds Thailandins with unusual extender unit butylmalonyl-CoA.</title>
        <authorList>
            <person name="Greule A."/>
            <person name="Intra B."/>
            <person name="Flemming S."/>
            <person name="Rommel M.G."/>
            <person name="Panbangred W."/>
            <person name="Bechthold A."/>
        </authorList>
    </citation>
    <scope>NUCLEOTIDE SEQUENCE [LARGE SCALE GENOMIC DNA]</scope>
    <source>
        <strain evidence="2 3">44EHW</strain>
    </source>
</reference>
<comment type="caution">
    <text evidence="2">The sequence shown here is derived from an EMBL/GenBank/DDBJ whole genome shotgun (WGS) entry which is preliminary data.</text>
</comment>
<sequence length="443" mass="46854">MGSGLRAVVAALVLLGSTACGGLGDSPEDAPNALSTMGFGLPDEHATARVAVFRERFPDTDLHVNEGAFDEQQFLSAVVSGEPPDVVYADRAKLGAYAARGAVQPITDCLRARGVDLSDFRPAAVRQITYDGVPYGIPDFATVRVLIINNPLLRAAGVDPAQLTTTDWGALARLAPRLADTADGVRRIGFDPKVPDFLPLWAKLNGVELVDPDGRHARLDDPRVVEALTFTTDLVRAQGGWAAFKAFKDGFNEFGADNEYAAGQLAAMPMDSFYLNTLATNSPDVDVTVVPVTDRAGTPTSELGGQAWAIPTGARHPDRACDFITTMTAADTWVTAATARRDALAAKGRPYGGTFTANRAADELIFSRVYRPGGNRILEQGVPVVRSLQDTAFALPPSPAGPDLIRAWQSAATRALTGAQTPAEALGQAQREADAALARVMGD</sequence>
<dbReference type="Gene3D" id="3.40.190.10">
    <property type="entry name" value="Periplasmic binding protein-like II"/>
    <property type="match status" value="1"/>
</dbReference>
<dbReference type="OrthoDB" id="9795467at2"/>
<protein>
    <submittedName>
        <fullName evidence="2">Sugar ABC transporter substrate-binding protein</fullName>
    </submittedName>
</protein>
<evidence type="ECO:0000313" key="2">
    <source>
        <dbReference type="EMBL" id="OLR92963.1"/>
    </source>
</evidence>
<dbReference type="PANTHER" id="PTHR43649">
    <property type="entry name" value="ARABINOSE-BINDING PROTEIN-RELATED"/>
    <property type="match status" value="1"/>
</dbReference>
<dbReference type="EMBL" id="MKQR01000013">
    <property type="protein sequence ID" value="OLR92963.1"/>
    <property type="molecule type" value="Genomic_DNA"/>
</dbReference>
<keyword evidence="3" id="KW-1185">Reference proteome</keyword>
<dbReference type="SUPFAM" id="SSF53850">
    <property type="entry name" value="Periplasmic binding protein-like II"/>
    <property type="match status" value="1"/>
</dbReference>
<dbReference type="Proteomes" id="UP000186040">
    <property type="component" value="Unassembled WGS sequence"/>
</dbReference>
<dbReference type="AlphaFoldDB" id="A0A1Q9LLU3"/>
<dbReference type="STRING" id="1193682.BJP25_18520"/>
<feature type="chain" id="PRO_5039712756" evidence="1">
    <location>
        <begin position="22"/>
        <end position="443"/>
    </location>
</feature>
<gene>
    <name evidence="2" type="ORF">BJP25_18520</name>
</gene>
<dbReference type="RefSeq" id="WP_075975228.1">
    <property type="nucleotide sequence ID" value="NZ_MKQR01000013.1"/>
</dbReference>
<dbReference type="InterPro" id="IPR050490">
    <property type="entry name" value="Bact_solute-bd_prot1"/>
</dbReference>
<feature type="signal peptide" evidence="1">
    <location>
        <begin position="1"/>
        <end position="21"/>
    </location>
</feature>
<organism evidence="2 3">
    <name type="scientific">Actinokineospora bangkokensis</name>
    <dbReference type="NCBI Taxonomy" id="1193682"/>
    <lineage>
        <taxon>Bacteria</taxon>
        <taxon>Bacillati</taxon>
        <taxon>Actinomycetota</taxon>
        <taxon>Actinomycetes</taxon>
        <taxon>Pseudonocardiales</taxon>
        <taxon>Pseudonocardiaceae</taxon>
        <taxon>Actinokineospora</taxon>
    </lineage>
</organism>
<dbReference type="PANTHER" id="PTHR43649:SF12">
    <property type="entry name" value="DIACETYLCHITOBIOSE BINDING PROTEIN DASA"/>
    <property type="match status" value="1"/>
</dbReference>